<keyword evidence="4" id="KW-0067">ATP-binding</keyword>
<keyword evidence="3" id="KW-0418">Kinase</keyword>
<dbReference type="GO" id="GO:0005524">
    <property type="term" value="F:ATP binding"/>
    <property type="evidence" value="ECO:0007669"/>
    <property type="project" value="UniProtKB-KW"/>
</dbReference>
<dbReference type="Gene3D" id="3.30.200.20">
    <property type="entry name" value="Phosphorylase Kinase, domain 1"/>
    <property type="match status" value="1"/>
</dbReference>
<keyword evidence="2" id="KW-0547">Nucleotide-binding</keyword>
<name>A0A6N2KP34_SALVM</name>
<organism evidence="5">
    <name type="scientific">Salix viminalis</name>
    <name type="common">Common osier</name>
    <name type="synonym">Basket willow</name>
    <dbReference type="NCBI Taxonomy" id="40686"/>
    <lineage>
        <taxon>Eukaryota</taxon>
        <taxon>Viridiplantae</taxon>
        <taxon>Streptophyta</taxon>
        <taxon>Embryophyta</taxon>
        <taxon>Tracheophyta</taxon>
        <taxon>Spermatophyta</taxon>
        <taxon>Magnoliopsida</taxon>
        <taxon>eudicotyledons</taxon>
        <taxon>Gunneridae</taxon>
        <taxon>Pentapetalae</taxon>
        <taxon>rosids</taxon>
        <taxon>fabids</taxon>
        <taxon>Malpighiales</taxon>
        <taxon>Salicaceae</taxon>
        <taxon>Saliceae</taxon>
        <taxon>Salix</taxon>
    </lineage>
</organism>
<evidence type="ECO:0000256" key="1">
    <source>
        <dbReference type="ARBA" id="ARBA00022679"/>
    </source>
</evidence>
<dbReference type="GO" id="GO:0016301">
    <property type="term" value="F:kinase activity"/>
    <property type="evidence" value="ECO:0007669"/>
    <property type="project" value="UniProtKB-KW"/>
</dbReference>
<evidence type="ECO:0000256" key="3">
    <source>
        <dbReference type="ARBA" id="ARBA00022777"/>
    </source>
</evidence>
<gene>
    <name evidence="5" type="ORF">SVIM_LOCUS93025</name>
</gene>
<dbReference type="SUPFAM" id="SSF56112">
    <property type="entry name" value="Protein kinase-like (PK-like)"/>
    <property type="match status" value="2"/>
</dbReference>
<sequence>MAYPRVSSKHTIALEIGALEVCSKADDGRRQEVVRLKKATKNFNPANLLGRGGFGPVYRVWFVNQNVSSGKSVSESEGKLHDGGLVAVKKIIEYAITGELSEKADIYSFGVLAWELYERSSVMDLVDPKLREHGIVEKDVLQVIHAAFLCLQPSC</sequence>
<dbReference type="InterPro" id="IPR011009">
    <property type="entry name" value="Kinase-like_dom_sf"/>
</dbReference>
<reference evidence="5" key="1">
    <citation type="submission" date="2019-03" db="EMBL/GenBank/DDBJ databases">
        <authorList>
            <person name="Mank J."/>
            <person name="Almeida P."/>
        </authorList>
    </citation>
    <scope>NUCLEOTIDE SEQUENCE</scope>
    <source>
        <strain evidence="5">78183</strain>
    </source>
</reference>
<evidence type="ECO:0000313" key="5">
    <source>
        <dbReference type="EMBL" id="VFU28268.1"/>
    </source>
</evidence>
<evidence type="ECO:0008006" key="6">
    <source>
        <dbReference type="Google" id="ProtNLM"/>
    </source>
</evidence>
<dbReference type="InterPro" id="IPR052059">
    <property type="entry name" value="CR_Ser/Thr_kinase"/>
</dbReference>
<dbReference type="PANTHER" id="PTHR47973">
    <property type="entry name" value="CYSTEINE-RICH RECEPTOR-LIKE PROTEIN KINASE 3"/>
    <property type="match status" value="1"/>
</dbReference>
<protein>
    <recommendedName>
        <fullName evidence="6">Serine-threonine/tyrosine-protein kinase catalytic domain-containing protein</fullName>
    </recommendedName>
</protein>
<dbReference type="AlphaFoldDB" id="A0A6N2KP34"/>
<evidence type="ECO:0000256" key="2">
    <source>
        <dbReference type="ARBA" id="ARBA00022741"/>
    </source>
</evidence>
<dbReference type="EMBL" id="CAADRP010000446">
    <property type="protein sequence ID" value="VFU28268.1"/>
    <property type="molecule type" value="Genomic_DNA"/>
</dbReference>
<keyword evidence="1" id="KW-0808">Transferase</keyword>
<proteinExistence type="predicted"/>
<accession>A0A6N2KP34</accession>
<evidence type="ECO:0000256" key="4">
    <source>
        <dbReference type="ARBA" id="ARBA00022840"/>
    </source>
</evidence>